<dbReference type="PROSITE" id="PS50030">
    <property type="entry name" value="UBA"/>
    <property type="match status" value="1"/>
</dbReference>
<proteinExistence type="inferred from homology"/>
<evidence type="ECO:0000256" key="3">
    <source>
        <dbReference type="ARBA" id="ARBA00022603"/>
    </source>
</evidence>
<dbReference type="GO" id="GO:0003677">
    <property type="term" value="F:DNA binding"/>
    <property type="evidence" value="ECO:0007669"/>
    <property type="project" value="UniProtKB-KW"/>
</dbReference>
<dbReference type="Gene3D" id="3.40.50.150">
    <property type="entry name" value="Vaccinia Virus protein VP39"/>
    <property type="match status" value="2"/>
</dbReference>
<dbReference type="InterPro" id="IPR030380">
    <property type="entry name" value="SAM_MeTfrase_DRM"/>
</dbReference>
<evidence type="ECO:0000256" key="9">
    <source>
        <dbReference type="PROSITE-ProRule" id="PRU01016"/>
    </source>
</evidence>
<feature type="active site" evidence="9">
    <location>
        <position position="545"/>
    </location>
</feature>
<dbReference type="PROSITE" id="PS51680">
    <property type="entry name" value="SAM_MT_DRM"/>
    <property type="match status" value="1"/>
</dbReference>
<dbReference type="Proteomes" id="UP001374584">
    <property type="component" value="Unassembled WGS sequence"/>
</dbReference>
<dbReference type="EMBL" id="JAYMYR010000004">
    <property type="protein sequence ID" value="KAK7367856.1"/>
    <property type="molecule type" value="Genomic_DNA"/>
</dbReference>
<dbReference type="PANTHER" id="PTHR23068:SF25">
    <property type="entry name" value="DNA (CYTOSINE-5)-METHYLTRANSFERASE DRM2"/>
    <property type="match status" value="1"/>
</dbReference>
<dbReference type="PANTHER" id="PTHR23068">
    <property type="entry name" value="DNA CYTOSINE-5- -METHYLTRANSFERASE 3-RELATED"/>
    <property type="match status" value="1"/>
</dbReference>
<evidence type="ECO:0000256" key="1">
    <source>
        <dbReference type="ARBA" id="ARBA00004123"/>
    </source>
</evidence>
<keyword evidence="7" id="KW-0238">DNA-binding</keyword>
<feature type="domain" description="SAM-dependent MTase DRM-type" evidence="12">
    <location>
        <begin position="255"/>
        <end position="584"/>
    </location>
</feature>
<dbReference type="SUPFAM" id="SSF53335">
    <property type="entry name" value="S-adenosyl-L-methionine-dependent methyltransferases"/>
    <property type="match status" value="2"/>
</dbReference>
<keyword evidence="8" id="KW-0539">Nucleus</keyword>
<dbReference type="InterPro" id="IPR029063">
    <property type="entry name" value="SAM-dependent_MTases_sf"/>
</dbReference>
<evidence type="ECO:0000313" key="13">
    <source>
        <dbReference type="EMBL" id="KAK7367856.1"/>
    </source>
</evidence>
<protein>
    <recommendedName>
        <fullName evidence="2">DNA (cytosine-5-)-methyltransferase</fullName>
        <ecNumber evidence="2">2.1.1.37</ecNumber>
    </recommendedName>
</protein>
<dbReference type="PROSITE" id="PS51679">
    <property type="entry name" value="SAM_MT_C5"/>
    <property type="match status" value="1"/>
</dbReference>
<comment type="caution">
    <text evidence="13">The sequence shown here is derived from an EMBL/GenBank/DDBJ whole genome shotgun (WGS) entry which is preliminary data.</text>
</comment>
<keyword evidence="4 9" id="KW-0808">Transferase</keyword>
<comment type="subcellular location">
    <subcellularLocation>
        <location evidence="1">Nucleus</location>
    </subcellularLocation>
</comment>
<feature type="compositionally biased region" description="Polar residues" evidence="10">
    <location>
        <begin position="66"/>
        <end position="76"/>
    </location>
</feature>
<dbReference type="GO" id="GO:0005634">
    <property type="term" value="C:nucleus"/>
    <property type="evidence" value="ECO:0007669"/>
    <property type="project" value="UniProtKB-SubCell"/>
</dbReference>
<sequence length="592" mass="66717">MVIQNLKNLLVESRVITCYLAPKSWYVHDSEGSNSSNYCIDWNTDDEIEVFGVPSSYSQPREESYEQSVAESSTSGSNAKHAKMIHNFVGMGFSRETVIKAINENGGDNEEEIMDTLLTLTAEKPSTEENDEILSVLVDMGYAFEDASTAIDKYGPKAEISDLADFISASQLEKEIDSLQDLTKIKHVASVDTNTEPSDQSYLHASKKVKLHHNKWKDKISWAKEKTASSVDMGMIHPPGPMTGFGVPNEVSQVISRELPSEVADKPYFYFENVALAPKGVWNNISRFLFEIEPEFVDSKYFCAAMRKRGYIHNLPIHNRSPLLPIPPLTIGEAFPSTEKWWPSWDKRTKLNCLLTSTAPGTVTDRIRKTLEKFDDEPPQNVQENVLQEIKKWNLVWVGKNKLAPLEPDEYEMLLGFPKDHTRGGGVTRTDRYKSLGNAFQVDTVAYHLSVLKDRFPNGINVLSLFSGIGGAEVALDRLGIMLKNVVSVEIAEVNRNIIHCWWEQTNQKGNLIEVEDVQKVSSNQLRQWITKFGGFDLIIGGSPCNNFSGSNRVSRHGLEGKQSSLFYEYYRILEAVMEMQKNDPQGDNKVQ</sequence>
<evidence type="ECO:0000256" key="10">
    <source>
        <dbReference type="SAM" id="MobiDB-lite"/>
    </source>
</evidence>
<evidence type="ECO:0000256" key="5">
    <source>
        <dbReference type="ARBA" id="ARBA00022691"/>
    </source>
</evidence>
<evidence type="ECO:0000256" key="8">
    <source>
        <dbReference type="ARBA" id="ARBA00023242"/>
    </source>
</evidence>
<feature type="domain" description="UBA" evidence="11">
    <location>
        <begin position="79"/>
        <end position="120"/>
    </location>
</feature>
<evidence type="ECO:0000259" key="11">
    <source>
        <dbReference type="PROSITE" id="PS50030"/>
    </source>
</evidence>
<dbReference type="GO" id="GO:0003886">
    <property type="term" value="F:DNA (cytosine-5-)-methyltransferase activity"/>
    <property type="evidence" value="ECO:0007669"/>
    <property type="project" value="UniProtKB-EC"/>
</dbReference>
<dbReference type="InterPro" id="IPR009060">
    <property type="entry name" value="UBA-like_sf"/>
</dbReference>
<evidence type="ECO:0000256" key="2">
    <source>
        <dbReference type="ARBA" id="ARBA00011975"/>
    </source>
</evidence>
<keyword evidence="5 9" id="KW-0949">S-adenosyl-L-methionine</keyword>
<organism evidence="13 14">
    <name type="scientific">Phaseolus coccineus</name>
    <name type="common">Scarlet runner bean</name>
    <name type="synonym">Phaseolus multiflorus</name>
    <dbReference type="NCBI Taxonomy" id="3886"/>
    <lineage>
        <taxon>Eukaryota</taxon>
        <taxon>Viridiplantae</taxon>
        <taxon>Streptophyta</taxon>
        <taxon>Embryophyta</taxon>
        <taxon>Tracheophyta</taxon>
        <taxon>Spermatophyta</taxon>
        <taxon>Magnoliopsida</taxon>
        <taxon>eudicotyledons</taxon>
        <taxon>Gunneridae</taxon>
        <taxon>Pentapetalae</taxon>
        <taxon>rosids</taxon>
        <taxon>fabids</taxon>
        <taxon>Fabales</taxon>
        <taxon>Fabaceae</taxon>
        <taxon>Papilionoideae</taxon>
        <taxon>50 kb inversion clade</taxon>
        <taxon>NPAAA clade</taxon>
        <taxon>indigoferoid/millettioid clade</taxon>
        <taxon>Phaseoleae</taxon>
        <taxon>Phaseolus</taxon>
    </lineage>
</organism>
<dbReference type="InterPro" id="IPR018117">
    <property type="entry name" value="C5_DNA_meth_AS"/>
</dbReference>
<evidence type="ECO:0000256" key="7">
    <source>
        <dbReference type="ARBA" id="ARBA00023125"/>
    </source>
</evidence>
<evidence type="ECO:0000259" key="12">
    <source>
        <dbReference type="PROSITE" id="PS51680"/>
    </source>
</evidence>
<dbReference type="AlphaFoldDB" id="A0AAN9N8V4"/>
<dbReference type="Pfam" id="PF00145">
    <property type="entry name" value="DNA_methylase"/>
    <property type="match status" value="1"/>
</dbReference>
<dbReference type="InterPro" id="IPR050390">
    <property type="entry name" value="C5-Methyltransferase"/>
</dbReference>
<feature type="region of interest" description="Disordered" evidence="10">
    <location>
        <begin position="56"/>
        <end position="76"/>
    </location>
</feature>
<keyword evidence="6" id="KW-0677">Repeat</keyword>
<accession>A0AAN9N8V4</accession>
<keyword evidence="3 9" id="KW-0489">Methyltransferase</keyword>
<reference evidence="13 14" key="1">
    <citation type="submission" date="2024-01" db="EMBL/GenBank/DDBJ databases">
        <title>The genomes of 5 underutilized Papilionoideae crops provide insights into root nodulation and disease resistanc.</title>
        <authorList>
            <person name="Jiang F."/>
        </authorList>
    </citation>
    <scope>NUCLEOTIDE SEQUENCE [LARGE SCALE GENOMIC DNA]</scope>
    <source>
        <strain evidence="13">JINMINGXINNONG_FW02</strain>
        <tissue evidence="13">Leaves</tissue>
    </source>
</reference>
<dbReference type="EC" id="2.1.1.37" evidence="2"/>
<dbReference type="GO" id="GO:0032259">
    <property type="term" value="P:methylation"/>
    <property type="evidence" value="ECO:0007669"/>
    <property type="project" value="UniProtKB-KW"/>
</dbReference>
<dbReference type="Gene3D" id="1.10.8.10">
    <property type="entry name" value="DNA helicase RuvA subunit, C-terminal domain"/>
    <property type="match status" value="1"/>
</dbReference>
<name>A0AAN9N8V4_PHACN</name>
<gene>
    <name evidence="13" type="ORF">VNO80_09875</name>
</gene>
<dbReference type="SUPFAM" id="SSF46934">
    <property type="entry name" value="UBA-like"/>
    <property type="match status" value="1"/>
</dbReference>
<evidence type="ECO:0000256" key="6">
    <source>
        <dbReference type="ARBA" id="ARBA00022737"/>
    </source>
</evidence>
<keyword evidence="14" id="KW-1185">Reference proteome</keyword>
<comment type="similarity">
    <text evidence="9">Belongs to the class I-like SAM-binding methyltransferase superfamily. C5-methyltransferase family.</text>
</comment>
<dbReference type="PROSITE" id="PS00094">
    <property type="entry name" value="C5_MTASE_1"/>
    <property type="match status" value="1"/>
</dbReference>
<dbReference type="InterPro" id="IPR001525">
    <property type="entry name" value="C5_MeTfrase"/>
</dbReference>
<evidence type="ECO:0000313" key="14">
    <source>
        <dbReference type="Proteomes" id="UP001374584"/>
    </source>
</evidence>
<dbReference type="InterPro" id="IPR015940">
    <property type="entry name" value="UBA"/>
</dbReference>
<evidence type="ECO:0000256" key="4">
    <source>
        <dbReference type="ARBA" id="ARBA00022679"/>
    </source>
</evidence>